<dbReference type="EMBL" id="MFPS01000008">
    <property type="protein sequence ID" value="OGH58917.1"/>
    <property type="molecule type" value="Genomic_DNA"/>
</dbReference>
<accession>A0A1F6LHN9</accession>
<sequence length="354" mass="41268">MEKNFRPKSQEHLQAQVEAFGDKGVKEFSDEQKKLLQHSAELAKIDDIDNLPSDLSPELVELIESNRKSYIEFLRREKGKEIQFRKENIEHFKEKFEDTIKALKEKIEIDGAKEQYLGSGSNGDAYRIEVGGKEYAAKFSRLLTQANFEIKPLLRAEGIEHTAQLVAYSFEHKVVVMELLPGTDVTNFLPENAPEYSNEDIVQLIETVQELDRNGIVIDPKPSNFLYDKKEGFSVLDFHLKEAHKESLADSIISLRLALTTRKWPRLDYKANDYEEKLAEQNIEQKKIYLPMMVRFLTILRDKFPEILEDYKRAYAEREANPRIRQIPVIDRRYIQVDHPDLAPHLEKLEKMGF</sequence>
<reference evidence="3 4" key="1">
    <citation type="journal article" date="2016" name="Nat. Commun.">
        <title>Thousands of microbial genomes shed light on interconnected biogeochemical processes in an aquifer system.</title>
        <authorList>
            <person name="Anantharaman K."/>
            <person name="Brown C.T."/>
            <person name="Hug L.A."/>
            <person name="Sharon I."/>
            <person name="Castelle C.J."/>
            <person name="Probst A.J."/>
            <person name="Thomas B.C."/>
            <person name="Singh A."/>
            <person name="Wilkins M.J."/>
            <person name="Karaoz U."/>
            <person name="Brodie E.L."/>
            <person name="Williams K.H."/>
            <person name="Hubbard S.S."/>
            <person name="Banfield J.F."/>
        </authorList>
    </citation>
    <scope>NUCLEOTIDE SEQUENCE [LARGE SCALE GENOMIC DNA]</scope>
</reference>
<evidence type="ECO:0000259" key="2">
    <source>
        <dbReference type="Pfam" id="PF03109"/>
    </source>
</evidence>
<dbReference type="InterPro" id="IPR017441">
    <property type="entry name" value="Protein_kinase_ATP_BS"/>
</dbReference>
<dbReference type="Proteomes" id="UP000177067">
    <property type="component" value="Unassembled WGS sequence"/>
</dbReference>
<dbReference type="PROSITE" id="PS00107">
    <property type="entry name" value="PROTEIN_KINASE_ATP"/>
    <property type="match status" value="1"/>
</dbReference>
<proteinExistence type="predicted"/>
<dbReference type="Gene3D" id="1.10.510.10">
    <property type="entry name" value="Transferase(Phosphotransferase) domain 1"/>
    <property type="match status" value="1"/>
</dbReference>
<dbReference type="Pfam" id="PF03109">
    <property type="entry name" value="ABC1"/>
    <property type="match status" value="1"/>
</dbReference>
<protein>
    <recommendedName>
        <fullName evidence="2">ABC1 atypical kinase-like domain-containing protein</fullName>
    </recommendedName>
</protein>
<feature type="binding site" evidence="1">
    <location>
        <position position="138"/>
    </location>
    <ligand>
        <name>ATP</name>
        <dbReference type="ChEBI" id="CHEBI:30616"/>
    </ligand>
</feature>
<feature type="domain" description="ABC1 atypical kinase-like" evidence="2">
    <location>
        <begin position="171"/>
        <end position="263"/>
    </location>
</feature>
<keyword evidence="1" id="KW-0067">ATP-binding</keyword>
<comment type="caution">
    <text evidence="3">The sequence shown here is derived from an EMBL/GenBank/DDBJ whole genome shotgun (WGS) entry which is preliminary data.</text>
</comment>
<gene>
    <name evidence="3" type="ORF">A2725_04185</name>
</gene>
<dbReference type="SUPFAM" id="SSF56112">
    <property type="entry name" value="Protein kinase-like (PK-like)"/>
    <property type="match status" value="1"/>
</dbReference>
<dbReference type="AlphaFoldDB" id="A0A1F6LHN9"/>
<evidence type="ECO:0000313" key="3">
    <source>
        <dbReference type="EMBL" id="OGH58917.1"/>
    </source>
</evidence>
<evidence type="ECO:0000313" key="4">
    <source>
        <dbReference type="Proteomes" id="UP000177067"/>
    </source>
</evidence>
<name>A0A1F6LHN9_9BACT</name>
<dbReference type="InterPro" id="IPR004147">
    <property type="entry name" value="ABC1_dom"/>
</dbReference>
<evidence type="ECO:0000256" key="1">
    <source>
        <dbReference type="PROSITE-ProRule" id="PRU10141"/>
    </source>
</evidence>
<keyword evidence="1" id="KW-0547">Nucleotide-binding</keyword>
<dbReference type="GO" id="GO:0005524">
    <property type="term" value="F:ATP binding"/>
    <property type="evidence" value="ECO:0007669"/>
    <property type="project" value="UniProtKB-UniRule"/>
</dbReference>
<dbReference type="InterPro" id="IPR011009">
    <property type="entry name" value="Kinase-like_dom_sf"/>
</dbReference>
<organism evidence="3 4">
    <name type="scientific">Candidatus Magasanikbacteria bacterium RIFCSPHIGHO2_01_FULL_33_34</name>
    <dbReference type="NCBI Taxonomy" id="1798671"/>
    <lineage>
        <taxon>Bacteria</taxon>
        <taxon>Candidatus Magasanikiibacteriota</taxon>
    </lineage>
</organism>